<comment type="caution">
    <text evidence="5">The sequence shown here is derived from an EMBL/GenBank/DDBJ whole genome shotgun (WGS) entry which is preliminary data.</text>
</comment>
<feature type="compositionally biased region" description="Low complexity" evidence="2">
    <location>
        <begin position="278"/>
        <end position="295"/>
    </location>
</feature>
<organism evidence="5 6">
    <name type="scientific">Homoserinibacter gongjuensis</name>
    <dbReference type="NCBI Taxonomy" id="1162968"/>
    <lineage>
        <taxon>Bacteria</taxon>
        <taxon>Bacillati</taxon>
        <taxon>Actinomycetota</taxon>
        <taxon>Actinomycetes</taxon>
        <taxon>Micrococcales</taxon>
        <taxon>Microbacteriaceae</taxon>
        <taxon>Homoserinibacter</taxon>
    </lineage>
</organism>
<evidence type="ECO:0000256" key="1">
    <source>
        <dbReference type="RuleBase" id="RU363038"/>
    </source>
</evidence>
<protein>
    <recommendedName>
        <fullName evidence="4">Arginyl-tRNA synthetase catalytic core domain-containing protein</fullName>
    </recommendedName>
</protein>
<feature type="compositionally biased region" description="Polar residues" evidence="2">
    <location>
        <begin position="262"/>
        <end position="275"/>
    </location>
</feature>
<keyword evidence="1" id="KW-0648">Protein biosynthesis</keyword>
<feature type="transmembrane region" description="Helical" evidence="3">
    <location>
        <begin position="347"/>
        <end position="370"/>
    </location>
</feature>
<reference evidence="6" key="1">
    <citation type="journal article" date="2019" name="Int. J. Syst. Evol. Microbiol.">
        <title>The Global Catalogue of Microorganisms (GCM) 10K type strain sequencing project: providing services to taxonomists for standard genome sequencing and annotation.</title>
        <authorList>
            <consortium name="The Broad Institute Genomics Platform"/>
            <consortium name="The Broad Institute Genome Sequencing Center for Infectious Disease"/>
            <person name="Wu L."/>
            <person name="Ma J."/>
        </authorList>
    </citation>
    <scope>NUCLEOTIDE SEQUENCE [LARGE SCALE GENOMIC DNA]</scope>
    <source>
        <strain evidence="6">NBRC 108755</strain>
    </source>
</reference>
<keyword evidence="1" id="KW-0436">Ligase</keyword>
<dbReference type="Gene3D" id="3.40.50.620">
    <property type="entry name" value="HUPs"/>
    <property type="match status" value="1"/>
</dbReference>
<dbReference type="InterPro" id="IPR001278">
    <property type="entry name" value="Arg-tRNA-ligase"/>
</dbReference>
<evidence type="ECO:0000259" key="4">
    <source>
        <dbReference type="Pfam" id="PF00750"/>
    </source>
</evidence>
<feature type="region of interest" description="Disordered" evidence="2">
    <location>
        <begin position="504"/>
        <end position="550"/>
    </location>
</feature>
<sequence>MFRELGVAQMFGEIKASLHDFGVDFDVYFHENSLHDSGAVERAVARLRELGHIYEADGATWLRTTDFGDDKDRVVIKSDGEPAYISGDLAYYLDKRERGFERCLIMLGADHHGYVKRLMAMTAAFGDVPYVNHEILIGQLVNLLKDGEPLRMSKRAGTVVTMEDLVDAVGVDAARYALVRSSIDSNIDIDLDLLTKKTNDNPVFYVQYAQSRTRAVDRNAAAAGSPGRASTRHCSRTRPRASCSARSPSSPASPCRRSSCANRTGSRATSRSSPARITAGTAHAASSRSATNRSRPCTAPASPSTTRRGRCCATASACSASRPPNGCDMSATAASPVELAPRRRRRAWPWVLVILVVLLAAAAVAADVLVRGIAERVIAQELSSALDVPDDASVEVRIGGGSVLLQALAGGLDRVDVTVDDLTLGPLTGDLTIVAEGVPLDPGAATRELRGRYAIPEEALSALAPEVAGATVDDVHVDGSEVVAGGSAVIFGATLEFGLGLTPRSSTGISRSTPRACGSVPTPSRPSSCAPTRCSGVSPTPSCSSVASASPIACLPRSP</sequence>
<keyword evidence="1" id="KW-0030">Aminoacyl-tRNA synthetase</keyword>
<dbReference type="EMBL" id="BSVA01000001">
    <property type="protein sequence ID" value="GMA92146.1"/>
    <property type="molecule type" value="Genomic_DNA"/>
</dbReference>
<name>A0ABQ6JXC2_9MICO</name>
<dbReference type="Pfam" id="PF00750">
    <property type="entry name" value="tRNA-synt_1d"/>
    <property type="match status" value="1"/>
</dbReference>
<feature type="region of interest" description="Disordered" evidence="2">
    <location>
        <begin position="215"/>
        <end position="308"/>
    </location>
</feature>
<comment type="similarity">
    <text evidence="1">Belongs to the class-I aminoacyl-tRNA synthetase family.</text>
</comment>
<gene>
    <name evidence="5" type="ORF">GCM10025869_26750</name>
</gene>
<feature type="compositionally biased region" description="Polar residues" evidence="2">
    <location>
        <begin position="521"/>
        <end position="548"/>
    </location>
</feature>
<proteinExistence type="inferred from homology"/>
<dbReference type="Pfam" id="PF11209">
    <property type="entry name" value="LmeA"/>
    <property type="match status" value="1"/>
</dbReference>
<feature type="domain" description="Arginyl-tRNA synthetase catalytic core" evidence="4">
    <location>
        <begin position="38"/>
        <end position="168"/>
    </location>
</feature>
<dbReference type="Proteomes" id="UP001157069">
    <property type="component" value="Unassembled WGS sequence"/>
</dbReference>
<evidence type="ECO:0000313" key="6">
    <source>
        <dbReference type="Proteomes" id="UP001157069"/>
    </source>
</evidence>
<dbReference type="InterPro" id="IPR014729">
    <property type="entry name" value="Rossmann-like_a/b/a_fold"/>
</dbReference>
<keyword evidence="3" id="KW-0812">Transmembrane</keyword>
<feature type="compositionally biased region" description="Polar residues" evidence="2">
    <location>
        <begin position="504"/>
        <end position="513"/>
    </location>
</feature>
<dbReference type="PANTHER" id="PTHR11956">
    <property type="entry name" value="ARGINYL-TRNA SYNTHETASE"/>
    <property type="match status" value="1"/>
</dbReference>
<keyword evidence="3" id="KW-0472">Membrane</keyword>
<evidence type="ECO:0000256" key="3">
    <source>
        <dbReference type="SAM" id="Phobius"/>
    </source>
</evidence>
<dbReference type="SUPFAM" id="SSF52374">
    <property type="entry name" value="Nucleotidylyl transferase"/>
    <property type="match status" value="1"/>
</dbReference>
<dbReference type="InterPro" id="IPR021373">
    <property type="entry name" value="DUF2993"/>
</dbReference>
<keyword evidence="6" id="KW-1185">Reference proteome</keyword>
<evidence type="ECO:0000256" key="2">
    <source>
        <dbReference type="SAM" id="MobiDB-lite"/>
    </source>
</evidence>
<keyword evidence="1" id="KW-0547">Nucleotide-binding</keyword>
<evidence type="ECO:0000313" key="5">
    <source>
        <dbReference type="EMBL" id="GMA92146.1"/>
    </source>
</evidence>
<feature type="compositionally biased region" description="Basic residues" evidence="2">
    <location>
        <begin position="230"/>
        <end position="239"/>
    </location>
</feature>
<keyword evidence="3" id="KW-1133">Transmembrane helix</keyword>
<keyword evidence="1" id="KW-0067">ATP-binding</keyword>
<accession>A0ABQ6JXC2</accession>
<feature type="compositionally biased region" description="Low complexity" evidence="2">
    <location>
        <begin position="240"/>
        <end position="261"/>
    </location>
</feature>
<dbReference type="PANTHER" id="PTHR11956:SF5">
    <property type="entry name" value="ARGININE--TRNA LIGASE, CYTOPLASMIC"/>
    <property type="match status" value="1"/>
</dbReference>
<dbReference type="InterPro" id="IPR035684">
    <property type="entry name" value="ArgRS_core"/>
</dbReference>